<accession>A0A4S8JR75</accession>
<feature type="region of interest" description="Disordered" evidence="1">
    <location>
        <begin position="31"/>
        <end position="52"/>
    </location>
</feature>
<keyword evidence="3" id="KW-1185">Reference proteome</keyword>
<evidence type="ECO:0000313" key="2">
    <source>
        <dbReference type="EMBL" id="THU64559.1"/>
    </source>
</evidence>
<evidence type="ECO:0000256" key="1">
    <source>
        <dbReference type="SAM" id="MobiDB-lite"/>
    </source>
</evidence>
<reference evidence="2 3" key="1">
    <citation type="journal article" date="2019" name="Nat. Plants">
        <title>Genome sequencing of Musa balbisiana reveals subgenome evolution and function divergence in polyploid bananas.</title>
        <authorList>
            <person name="Yao X."/>
        </authorList>
    </citation>
    <scope>NUCLEOTIDE SEQUENCE [LARGE SCALE GENOMIC DNA]</scope>
    <source>
        <strain evidence="3">cv. DH-PKW</strain>
        <tissue evidence="2">Leaves</tissue>
    </source>
</reference>
<comment type="caution">
    <text evidence="2">The sequence shown here is derived from an EMBL/GenBank/DDBJ whole genome shotgun (WGS) entry which is preliminary data.</text>
</comment>
<sequence length="156" mass="16594">MHLRWFDRSGVRSVVRHLNLEPVHQVIHPVQFEPRRRPPTSGPAPISPPKETAGVVGEAQCVEDLKQTIAAATATATAESVFKAAGSFAEGHKKTVTAAAADSVFQSADSALSWIVSASSDILEEAKRASWMQHHNPAFSCGIAAGMGLVLLKAKC</sequence>
<dbReference type="AlphaFoldDB" id="A0A4S8JR75"/>
<name>A0A4S8JR75_MUSBA</name>
<organism evidence="2 3">
    <name type="scientific">Musa balbisiana</name>
    <name type="common">Banana</name>
    <dbReference type="NCBI Taxonomy" id="52838"/>
    <lineage>
        <taxon>Eukaryota</taxon>
        <taxon>Viridiplantae</taxon>
        <taxon>Streptophyta</taxon>
        <taxon>Embryophyta</taxon>
        <taxon>Tracheophyta</taxon>
        <taxon>Spermatophyta</taxon>
        <taxon>Magnoliopsida</taxon>
        <taxon>Liliopsida</taxon>
        <taxon>Zingiberales</taxon>
        <taxon>Musaceae</taxon>
        <taxon>Musa</taxon>
    </lineage>
</organism>
<dbReference type="Proteomes" id="UP000317650">
    <property type="component" value="Chromosome 1"/>
</dbReference>
<dbReference type="EMBL" id="PYDT01000004">
    <property type="protein sequence ID" value="THU64559.1"/>
    <property type="molecule type" value="Genomic_DNA"/>
</dbReference>
<proteinExistence type="predicted"/>
<evidence type="ECO:0000313" key="3">
    <source>
        <dbReference type="Proteomes" id="UP000317650"/>
    </source>
</evidence>
<protein>
    <submittedName>
        <fullName evidence="2">Uncharacterized protein</fullName>
    </submittedName>
</protein>
<gene>
    <name evidence="2" type="ORF">C4D60_Mb01t27730</name>
</gene>